<keyword evidence="1" id="KW-0732">Signal</keyword>
<sequence length="492" mass="54666">MKKTKSLLAQVFMILCLSQSYFIDAQTTSPLVQKLYNGGWPSKEEVQKNYDEFLENAAIQAYMLSLPALNVIGMRDGSEAAFGKGYNVLPVWKDRMNAKTIVPTPNCDVIYSMNYLNLKETGPLVINAPGGVIGMFTDFFQRTLTDVGAAGPDRNAGGLYLLVPPDYDGPVPGGYFTFRSNTYNVFLFFRTVLSAGPNGPDVTKAVQTAELTRIYPLGSREVDRPAMKFVNASPTRVNMMYPTDFTYWEKLKEFIDFEPVGCLDPLSRGVLASIGIVKGKPFKPNDHERKILTDAVEKAEKMIYALRLNSSGLPMNSYYNDRKYLNVWGGVDADWNTPSYLSYTTRAAYFQVAYSSAPAMVVNTVGAGSKYPNAMADSNGELLNGGNNYKLHLPPNIPAKLYWAVTAYNPIDGTMPETSQPFPSRNQFDKVKTNSDGSVDLYFGPSKPSAAPQENWIQTIPNRALLVAVRLYGTGMEFYDQTWKPDDLVKIK</sequence>
<dbReference type="AlphaFoldDB" id="A0A1M5IPM2"/>
<protein>
    <submittedName>
        <fullName evidence="4">Uncharacterized conserved protein</fullName>
    </submittedName>
</protein>
<dbReference type="Pfam" id="PF06742">
    <property type="entry name" value="DUF1214"/>
    <property type="match status" value="1"/>
</dbReference>
<dbReference type="STRING" id="370979.SAMN05443663_102457"/>
<name>A0A1M5IPM2_9FLAO</name>
<dbReference type="PANTHER" id="PTHR36509">
    <property type="entry name" value="BLL3101 PROTEIN"/>
    <property type="match status" value="1"/>
</dbReference>
<dbReference type="InterPro" id="IPR010621">
    <property type="entry name" value="DUF1214"/>
</dbReference>
<keyword evidence="5" id="KW-1185">Reference proteome</keyword>
<reference evidence="5" key="1">
    <citation type="submission" date="2016-11" db="EMBL/GenBank/DDBJ databases">
        <authorList>
            <person name="Varghese N."/>
            <person name="Submissions S."/>
        </authorList>
    </citation>
    <scope>NUCLEOTIDE SEQUENCE [LARGE SCALE GENOMIC DNA]</scope>
    <source>
        <strain evidence="5">DSM 17963</strain>
    </source>
</reference>
<dbReference type="SUPFAM" id="SSF160935">
    <property type="entry name" value="VPA0735-like"/>
    <property type="match status" value="1"/>
</dbReference>
<dbReference type="Proteomes" id="UP000184071">
    <property type="component" value="Unassembled WGS sequence"/>
</dbReference>
<dbReference type="Gene3D" id="2.60.40.1610">
    <property type="entry name" value="Domain of unknown function DUF1254"/>
    <property type="match status" value="1"/>
</dbReference>
<gene>
    <name evidence="4" type="ORF">SAMN05443663_102457</name>
</gene>
<dbReference type="OrthoDB" id="272779at2"/>
<dbReference type="RefSeq" id="WP_084538592.1">
    <property type="nucleotide sequence ID" value="NZ_FQWC01000002.1"/>
</dbReference>
<feature type="chain" id="PRO_5012319038" evidence="1">
    <location>
        <begin position="26"/>
        <end position="492"/>
    </location>
</feature>
<dbReference type="Pfam" id="PF06863">
    <property type="entry name" value="DUF1254"/>
    <property type="match status" value="1"/>
</dbReference>
<feature type="domain" description="DUF1214" evidence="2">
    <location>
        <begin position="370"/>
        <end position="474"/>
    </location>
</feature>
<dbReference type="Gene3D" id="2.60.120.600">
    <property type="entry name" value="Domain of unknown function DUF1214, C-terminal domain"/>
    <property type="match status" value="1"/>
</dbReference>
<evidence type="ECO:0000313" key="4">
    <source>
        <dbReference type="EMBL" id="SHG29723.1"/>
    </source>
</evidence>
<evidence type="ECO:0000256" key="1">
    <source>
        <dbReference type="SAM" id="SignalP"/>
    </source>
</evidence>
<accession>A0A1M5IPM2</accession>
<dbReference type="EMBL" id="FQWC01000002">
    <property type="protein sequence ID" value="SHG29723.1"/>
    <property type="molecule type" value="Genomic_DNA"/>
</dbReference>
<dbReference type="InterPro" id="IPR010679">
    <property type="entry name" value="DUF1254"/>
</dbReference>
<organism evidence="4 5">
    <name type="scientific">Flavobacterium defluvii</name>
    <dbReference type="NCBI Taxonomy" id="370979"/>
    <lineage>
        <taxon>Bacteria</taxon>
        <taxon>Pseudomonadati</taxon>
        <taxon>Bacteroidota</taxon>
        <taxon>Flavobacteriia</taxon>
        <taxon>Flavobacteriales</taxon>
        <taxon>Flavobacteriaceae</taxon>
        <taxon>Flavobacterium</taxon>
    </lineage>
</organism>
<proteinExistence type="predicted"/>
<evidence type="ECO:0000259" key="2">
    <source>
        <dbReference type="Pfam" id="PF06742"/>
    </source>
</evidence>
<dbReference type="Gene3D" id="1.10.3360.10">
    <property type="entry name" value="VPA0735-like domain"/>
    <property type="match status" value="1"/>
</dbReference>
<dbReference type="InterPro" id="IPR037049">
    <property type="entry name" value="DUF1214_C_sf"/>
</dbReference>
<dbReference type="InterPro" id="IPR037050">
    <property type="entry name" value="DUF1254_sf"/>
</dbReference>
<evidence type="ECO:0000313" key="5">
    <source>
        <dbReference type="Proteomes" id="UP000184071"/>
    </source>
</evidence>
<feature type="domain" description="DUF1254" evidence="3">
    <location>
        <begin position="87"/>
        <end position="207"/>
    </location>
</feature>
<dbReference type="PANTHER" id="PTHR36509:SF3">
    <property type="entry name" value="SIGNAL PEPTIDE PROTEIN"/>
    <property type="match status" value="1"/>
</dbReference>
<feature type="signal peptide" evidence="1">
    <location>
        <begin position="1"/>
        <end position="25"/>
    </location>
</feature>
<evidence type="ECO:0000259" key="3">
    <source>
        <dbReference type="Pfam" id="PF06863"/>
    </source>
</evidence>